<dbReference type="RefSeq" id="WP_188438545.1">
    <property type="nucleotide sequence ID" value="NZ_BMGK01000001.1"/>
</dbReference>
<proteinExistence type="predicted"/>
<keyword evidence="3" id="KW-1185">Reference proteome</keyword>
<organism evidence="2 3">
    <name type="scientific">Planktosalinus lacus</name>
    <dbReference type="NCBI Taxonomy" id="1526573"/>
    <lineage>
        <taxon>Bacteria</taxon>
        <taxon>Pseudomonadati</taxon>
        <taxon>Bacteroidota</taxon>
        <taxon>Flavobacteriia</taxon>
        <taxon>Flavobacteriales</taxon>
        <taxon>Flavobacteriaceae</taxon>
        <taxon>Planktosalinus</taxon>
    </lineage>
</organism>
<evidence type="ECO:0008006" key="4">
    <source>
        <dbReference type="Google" id="ProtNLM"/>
    </source>
</evidence>
<feature type="chain" id="PRO_5035313013" description="DUF3575 domain-containing protein" evidence="1">
    <location>
        <begin position="20"/>
        <end position="177"/>
    </location>
</feature>
<reference evidence="2" key="2">
    <citation type="submission" date="2020-09" db="EMBL/GenBank/DDBJ databases">
        <authorList>
            <person name="Sun Q."/>
            <person name="Zhou Y."/>
        </authorList>
    </citation>
    <scope>NUCLEOTIDE SEQUENCE</scope>
    <source>
        <strain evidence="2">CGMCC 1.12924</strain>
    </source>
</reference>
<gene>
    <name evidence="2" type="ORF">GCM10011312_01850</name>
</gene>
<sequence>MKKTLILIFALILSLKLTAQEFPNNEIKLNIANVIAIASVEVGYEYLFDYNQSIDAEILINDRINFYDETNSKKFNTNSFKLGYNFYFGTENPGSGLFFNPFVKYRFGDFEEETNFGEITTDMNTFIVGLGSGYKWNFSNSFIIAIYGSVGRNFSDEVKERFSAIEFHGGLGIGYRF</sequence>
<keyword evidence="1" id="KW-0732">Signal</keyword>
<feature type="signal peptide" evidence="1">
    <location>
        <begin position="1"/>
        <end position="19"/>
    </location>
</feature>
<protein>
    <recommendedName>
        <fullName evidence="4">DUF3575 domain-containing protein</fullName>
    </recommendedName>
</protein>
<accession>A0A8J2Y8J7</accession>
<evidence type="ECO:0000313" key="3">
    <source>
        <dbReference type="Proteomes" id="UP000652231"/>
    </source>
</evidence>
<evidence type="ECO:0000313" key="2">
    <source>
        <dbReference type="EMBL" id="GGD81140.1"/>
    </source>
</evidence>
<comment type="caution">
    <text evidence="2">The sequence shown here is derived from an EMBL/GenBank/DDBJ whole genome shotgun (WGS) entry which is preliminary data.</text>
</comment>
<dbReference type="Proteomes" id="UP000652231">
    <property type="component" value="Unassembled WGS sequence"/>
</dbReference>
<dbReference type="InterPro" id="IPR021958">
    <property type="entry name" value="DUF3575"/>
</dbReference>
<dbReference type="EMBL" id="BMGK01000001">
    <property type="protein sequence ID" value="GGD81140.1"/>
    <property type="molecule type" value="Genomic_DNA"/>
</dbReference>
<evidence type="ECO:0000256" key="1">
    <source>
        <dbReference type="SAM" id="SignalP"/>
    </source>
</evidence>
<name>A0A8J2Y8J7_9FLAO</name>
<dbReference type="AlphaFoldDB" id="A0A8J2Y8J7"/>
<reference evidence="2" key="1">
    <citation type="journal article" date="2014" name="Int. J. Syst. Evol. Microbiol.">
        <title>Complete genome sequence of Corynebacterium casei LMG S-19264T (=DSM 44701T), isolated from a smear-ripened cheese.</title>
        <authorList>
            <consortium name="US DOE Joint Genome Institute (JGI-PGF)"/>
            <person name="Walter F."/>
            <person name="Albersmeier A."/>
            <person name="Kalinowski J."/>
            <person name="Ruckert C."/>
        </authorList>
    </citation>
    <scope>NUCLEOTIDE SEQUENCE</scope>
    <source>
        <strain evidence="2">CGMCC 1.12924</strain>
    </source>
</reference>
<dbReference type="Pfam" id="PF12099">
    <property type="entry name" value="DUF3575"/>
    <property type="match status" value="1"/>
</dbReference>